<evidence type="ECO:0000313" key="1">
    <source>
        <dbReference type="EMBL" id="KAF6761595.1"/>
    </source>
</evidence>
<name>A0A8H6I9U1_9AGAR</name>
<sequence length="221" mass="25541">MAVSDSPGFKNEQLYTLVGLWLEMLTRESTFKALLYDLLLWHLPNHISWVSCCKAYTLAIAYGLPFPEGRVTVETLQKYGRWDIFGHLVLVNAVIWVADSLAMYRCYMVWGKRWEPIVLPILLVLATFGLPEKTGAYFPSALFPIQPGAEYHHYRPHILQNMARTSPFSNERPTRTGRRSFHAQYLAHRNRERINLHVDPVLPFGYDPDPAQVREPPFIVN</sequence>
<dbReference type="Proteomes" id="UP000521943">
    <property type="component" value="Unassembled WGS sequence"/>
</dbReference>
<dbReference type="EMBL" id="JACGCI010000009">
    <property type="protein sequence ID" value="KAF6761595.1"/>
    <property type="molecule type" value="Genomic_DNA"/>
</dbReference>
<keyword evidence="2" id="KW-1185">Reference proteome</keyword>
<organism evidence="1 2">
    <name type="scientific">Ephemerocybe angulata</name>
    <dbReference type="NCBI Taxonomy" id="980116"/>
    <lineage>
        <taxon>Eukaryota</taxon>
        <taxon>Fungi</taxon>
        <taxon>Dikarya</taxon>
        <taxon>Basidiomycota</taxon>
        <taxon>Agaricomycotina</taxon>
        <taxon>Agaricomycetes</taxon>
        <taxon>Agaricomycetidae</taxon>
        <taxon>Agaricales</taxon>
        <taxon>Agaricineae</taxon>
        <taxon>Psathyrellaceae</taxon>
        <taxon>Ephemerocybe</taxon>
    </lineage>
</organism>
<dbReference type="OrthoDB" id="3038148at2759"/>
<protein>
    <submittedName>
        <fullName evidence="1">Uncharacterized protein</fullName>
    </submittedName>
</protein>
<gene>
    <name evidence="1" type="ORF">DFP72DRAFT_842487</name>
</gene>
<accession>A0A8H6I9U1</accession>
<dbReference type="AlphaFoldDB" id="A0A8H6I9U1"/>
<comment type="caution">
    <text evidence="1">The sequence shown here is derived from an EMBL/GenBank/DDBJ whole genome shotgun (WGS) entry which is preliminary data.</text>
</comment>
<evidence type="ECO:0000313" key="2">
    <source>
        <dbReference type="Proteomes" id="UP000521943"/>
    </source>
</evidence>
<reference evidence="1 2" key="1">
    <citation type="submission" date="2020-07" db="EMBL/GenBank/DDBJ databases">
        <title>Comparative genomics of pyrophilous fungi reveals a link between fire events and developmental genes.</title>
        <authorList>
            <consortium name="DOE Joint Genome Institute"/>
            <person name="Steindorff A.S."/>
            <person name="Carver A."/>
            <person name="Calhoun S."/>
            <person name="Stillman K."/>
            <person name="Liu H."/>
            <person name="Lipzen A."/>
            <person name="Pangilinan J."/>
            <person name="Labutti K."/>
            <person name="Bruns T.D."/>
            <person name="Grigoriev I.V."/>
        </authorList>
    </citation>
    <scope>NUCLEOTIDE SEQUENCE [LARGE SCALE GENOMIC DNA]</scope>
    <source>
        <strain evidence="1 2">CBS 144469</strain>
    </source>
</reference>
<proteinExistence type="predicted"/>